<proteinExistence type="predicted"/>
<dbReference type="Proteomes" id="UP001215280">
    <property type="component" value="Unassembled WGS sequence"/>
</dbReference>
<feature type="region of interest" description="Disordered" evidence="1">
    <location>
        <begin position="230"/>
        <end position="249"/>
    </location>
</feature>
<sequence length="249" mass="26154">MKPDKARVSARGNSSSYLSMISHHRPSTSPFSVDVLRAAGQAALEIPHLYLDSVRPLRPALGGPDAGPQSGAFNTPRTGVGTSNLATLLPTSGSVLELQCCADPHPQATSREPLRLRLTKPTSVDSERYPRHQTRGRYPPGGTGSSLLPAPGGHSPRAVRCSPPSGCPRAQCREPAVATHASSRTRCEAFTSANASAAFSHAHHVSQASRMAAHAPGAMLLSRARSPYHPAETCKAANGPSELRSVPID</sequence>
<dbReference type="EMBL" id="JARJLG010000213">
    <property type="protein sequence ID" value="KAJ7727331.1"/>
    <property type="molecule type" value="Genomic_DNA"/>
</dbReference>
<keyword evidence="3" id="KW-1185">Reference proteome</keyword>
<name>A0AAD7HSR2_9AGAR</name>
<comment type="caution">
    <text evidence="2">The sequence shown here is derived from an EMBL/GenBank/DDBJ whole genome shotgun (WGS) entry which is preliminary data.</text>
</comment>
<protein>
    <submittedName>
        <fullName evidence="2">Uncharacterized protein</fullName>
    </submittedName>
</protein>
<evidence type="ECO:0000313" key="2">
    <source>
        <dbReference type="EMBL" id="KAJ7727331.1"/>
    </source>
</evidence>
<gene>
    <name evidence="2" type="ORF">DFH07DRAFT_970256</name>
</gene>
<dbReference type="AlphaFoldDB" id="A0AAD7HSR2"/>
<reference evidence="2" key="1">
    <citation type="submission" date="2023-03" db="EMBL/GenBank/DDBJ databases">
        <title>Massive genome expansion in bonnet fungi (Mycena s.s.) driven by repeated elements and novel gene families across ecological guilds.</title>
        <authorList>
            <consortium name="Lawrence Berkeley National Laboratory"/>
            <person name="Harder C.B."/>
            <person name="Miyauchi S."/>
            <person name="Viragh M."/>
            <person name="Kuo A."/>
            <person name="Thoen E."/>
            <person name="Andreopoulos B."/>
            <person name="Lu D."/>
            <person name="Skrede I."/>
            <person name="Drula E."/>
            <person name="Henrissat B."/>
            <person name="Morin E."/>
            <person name="Kohler A."/>
            <person name="Barry K."/>
            <person name="LaButti K."/>
            <person name="Morin E."/>
            <person name="Salamov A."/>
            <person name="Lipzen A."/>
            <person name="Mereny Z."/>
            <person name="Hegedus B."/>
            <person name="Baldrian P."/>
            <person name="Stursova M."/>
            <person name="Weitz H."/>
            <person name="Taylor A."/>
            <person name="Grigoriev I.V."/>
            <person name="Nagy L.G."/>
            <person name="Martin F."/>
            <person name="Kauserud H."/>
        </authorList>
    </citation>
    <scope>NUCLEOTIDE SEQUENCE</scope>
    <source>
        <strain evidence="2">CBHHK188m</strain>
    </source>
</reference>
<organism evidence="2 3">
    <name type="scientific">Mycena maculata</name>
    <dbReference type="NCBI Taxonomy" id="230809"/>
    <lineage>
        <taxon>Eukaryota</taxon>
        <taxon>Fungi</taxon>
        <taxon>Dikarya</taxon>
        <taxon>Basidiomycota</taxon>
        <taxon>Agaricomycotina</taxon>
        <taxon>Agaricomycetes</taxon>
        <taxon>Agaricomycetidae</taxon>
        <taxon>Agaricales</taxon>
        <taxon>Marasmiineae</taxon>
        <taxon>Mycenaceae</taxon>
        <taxon>Mycena</taxon>
    </lineage>
</organism>
<evidence type="ECO:0000256" key="1">
    <source>
        <dbReference type="SAM" id="MobiDB-lite"/>
    </source>
</evidence>
<feature type="region of interest" description="Disordered" evidence="1">
    <location>
        <begin position="60"/>
        <end position="79"/>
    </location>
</feature>
<evidence type="ECO:0000313" key="3">
    <source>
        <dbReference type="Proteomes" id="UP001215280"/>
    </source>
</evidence>
<accession>A0AAD7HSR2</accession>
<feature type="region of interest" description="Disordered" evidence="1">
    <location>
        <begin position="104"/>
        <end position="162"/>
    </location>
</feature>